<organism evidence="12 13">
    <name type="scientific">Dermatophagoides pteronyssinus</name>
    <name type="common">European house dust mite</name>
    <dbReference type="NCBI Taxonomy" id="6956"/>
    <lineage>
        <taxon>Eukaryota</taxon>
        <taxon>Metazoa</taxon>
        <taxon>Ecdysozoa</taxon>
        <taxon>Arthropoda</taxon>
        <taxon>Chelicerata</taxon>
        <taxon>Arachnida</taxon>
        <taxon>Acari</taxon>
        <taxon>Acariformes</taxon>
        <taxon>Sarcoptiformes</taxon>
        <taxon>Astigmata</taxon>
        <taxon>Psoroptidia</taxon>
        <taxon>Analgoidea</taxon>
        <taxon>Pyroglyphidae</taxon>
        <taxon>Dermatophagoidinae</taxon>
        <taxon>Dermatophagoides</taxon>
    </lineage>
</organism>
<dbReference type="InterPro" id="IPR001293">
    <property type="entry name" value="Znf_TRAF"/>
</dbReference>
<evidence type="ECO:0000256" key="2">
    <source>
        <dbReference type="ARBA" id="ARBA00022771"/>
    </source>
</evidence>
<dbReference type="InterPro" id="IPR003595">
    <property type="entry name" value="Tyr_Pase_cat"/>
</dbReference>
<dbReference type="InterPro" id="IPR000242">
    <property type="entry name" value="PTP_cat"/>
</dbReference>
<feature type="compositionally biased region" description="Low complexity" evidence="6">
    <location>
        <begin position="71"/>
        <end position="102"/>
    </location>
</feature>
<keyword evidence="3 5" id="KW-0862">Zinc</keyword>
<keyword evidence="7" id="KW-0812">Transmembrane</keyword>
<dbReference type="SMART" id="SM00404">
    <property type="entry name" value="PTPc_motif"/>
    <property type="match status" value="1"/>
</dbReference>
<feature type="compositionally biased region" description="Low complexity" evidence="6">
    <location>
        <begin position="210"/>
        <end position="226"/>
    </location>
</feature>
<feature type="transmembrane region" description="Helical" evidence="7">
    <location>
        <begin position="542"/>
        <end position="563"/>
    </location>
</feature>
<feature type="region of interest" description="Disordered" evidence="6">
    <location>
        <begin position="210"/>
        <end position="235"/>
    </location>
</feature>
<dbReference type="PROSITE" id="PS00383">
    <property type="entry name" value="TYR_PHOSPHATASE_1"/>
    <property type="match status" value="1"/>
</dbReference>
<dbReference type="Proteomes" id="UP000887458">
    <property type="component" value="Unassembled WGS sequence"/>
</dbReference>
<dbReference type="SMART" id="SM00194">
    <property type="entry name" value="PTPc"/>
    <property type="match status" value="1"/>
</dbReference>
<keyword evidence="7" id="KW-1133">Transmembrane helix</keyword>
<evidence type="ECO:0000256" key="4">
    <source>
        <dbReference type="ARBA" id="ARBA00034319"/>
    </source>
</evidence>
<dbReference type="PRINTS" id="PR00700">
    <property type="entry name" value="PRTYPHPHTASE"/>
</dbReference>
<dbReference type="InterPro" id="IPR016130">
    <property type="entry name" value="Tyr_Pase_AS"/>
</dbReference>
<name>A0ABQ8J953_DERPT</name>
<dbReference type="PROSITE" id="PS50055">
    <property type="entry name" value="TYR_PHOSPHATASE_PTP"/>
    <property type="match status" value="1"/>
</dbReference>
<dbReference type="CDD" id="cd00047">
    <property type="entry name" value="PTPc"/>
    <property type="match status" value="1"/>
</dbReference>
<keyword evidence="1 5" id="KW-0479">Metal-binding</keyword>
<dbReference type="InterPro" id="IPR029021">
    <property type="entry name" value="Prot-tyrosine_phosphatase-like"/>
</dbReference>
<evidence type="ECO:0000259" key="8">
    <source>
        <dbReference type="PROSITE" id="PS50055"/>
    </source>
</evidence>
<comment type="caution">
    <text evidence="12">The sequence shown here is derived from an EMBL/GenBank/DDBJ whole genome shotgun (WGS) entry which is preliminary data.</text>
</comment>
<keyword evidence="13" id="KW-1185">Reference proteome</keyword>
<accession>A0ABQ8J953</accession>
<gene>
    <name evidence="12" type="primary">CYHR1</name>
    <name evidence="12" type="ORF">DERP_005591</name>
</gene>
<evidence type="ECO:0000256" key="6">
    <source>
        <dbReference type="SAM" id="MobiDB-lite"/>
    </source>
</evidence>
<keyword evidence="2 5" id="KW-0863">Zinc-finger</keyword>
<evidence type="ECO:0000313" key="13">
    <source>
        <dbReference type="Proteomes" id="UP000887458"/>
    </source>
</evidence>
<dbReference type="PROSITE" id="PS50089">
    <property type="entry name" value="ZF_RING_2"/>
    <property type="match status" value="1"/>
</dbReference>
<feature type="compositionally biased region" description="Low complexity" evidence="6">
    <location>
        <begin position="159"/>
        <end position="175"/>
    </location>
</feature>
<feature type="domain" description="RING-type" evidence="10">
    <location>
        <begin position="255"/>
        <end position="300"/>
    </location>
</feature>
<feature type="domain" description="Tyrosine-protein phosphatase" evidence="8">
    <location>
        <begin position="727"/>
        <end position="1101"/>
    </location>
</feature>
<dbReference type="Gene3D" id="3.30.40.10">
    <property type="entry name" value="Zinc/RING finger domain, C3HC4 (zinc finger)"/>
    <property type="match status" value="2"/>
</dbReference>
<dbReference type="Gene3D" id="3.90.190.10">
    <property type="entry name" value="Protein tyrosine phosphatase superfamily"/>
    <property type="match status" value="1"/>
</dbReference>
<evidence type="ECO:0000256" key="3">
    <source>
        <dbReference type="ARBA" id="ARBA00022833"/>
    </source>
</evidence>
<evidence type="ECO:0000256" key="1">
    <source>
        <dbReference type="ARBA" id="ARBA00022723"/>
    </source>
</evidence>
<dbReference type="SUPFAM" id="SSF57850">
    <property type="entry name" value="RING/U-box"/>
    <property type="match status" value="1"/>
</dbReference>
<dbReference type="InterPro" id="IPR013083">
    <property type="entry name" value="Znf_RING/FYVE/PHD"/>
</dbReference>
<comment type="similarity">
    <text evidence="4">Belongs to the ZFTRAF1 family.</text>
</comment>
<feature type="region of interest" description="Disordered" evidence="6">
    <location>
        <begin position="1"/>
        <end position="127"/>
    </location>
</feature>
<dbReference type="PROSITE" id="PS50145">
    <property type="entry name" value="ZF_TRAF"/>
    <property type="match status" value="1"/>
</dbReference>
<keyword evidence="7" id="KW-0472">Membrane</keyword>
<dbReference type="SUPFAM" id="SSF52799">
    <property type="entry name" value="(Phosphotyrosine protein) phosphatases II"/>
    <property type="match status" value="1"/>
</dbReference>
<dbReference type="EMBL" id="NJHN03000060">
    <property type="protein sequence ID" value="KAH9419089.1"/>
    <property type="molecule type" value="Genomic_DNA"/>
</dbReference>
<proteinExistence type="inferred from homology"/>
<dbReference type="InterPro" id="IPR000387">
    <property type="entry name" value="Tyr_Pase_dom"/>
</dbReference>
<evidence type="ECO:0000313" key="12">
    <source>
        <dbReference type="EMBL" id="KAH9419089.1"/>
    </source>
</evidence>
<reference evidence="12 13" key="1">
    <citation type="journal article" date="2018" name="J. Allergy Clin. Immunol.">
        <title>High-quality assembly of Dermatophagoides pteronyssinus genome and transcriptome reveals a wide range of novel allergens.</title>
        <authorList>
            <person name="Liu X.Y."/>
            <person name="Yang K.Y."/>
            <person name="Wang M.Q."/>
            <person name="Kwok J.S."/>
            <person name="Zeng X."/>
            <person name="Yang Z."/>
            <person name="Xiao X.J."/>
            <person name="Lau C.P."/>
            <person name="Li Y."/>
            <person name="Huang Z.M."/>
            <person name="Ba J.G."/>
            <person name="Yim A.K."/>
            <person name="Ouyang C.Y."/>
            <person name="Ngai S.M."/>
            <person name="Chan T.F."/>
            <person name="Leung E.L."/>
            <person name="Liu L."/>
            <person name="Liu Z.G."/>
            <person name="Tsui S.K."/>
        </authorList>
    </citation>
    <scope>NUCLEOTIDE SEQUENCE [LARGE SCALE GENOMIC DNA]</scope>
    <source>
        <strain evidence="12">Derp</strain>
    </source>
</reference>
<feature type="region of interest" description="Disordered" evidence="6">
    <location>
        <begin position="143"/>
        <end position="178"/>
    </location>
</feature>
<dbReference type="PANTHER" id="PTHR23059:SF4">
    <property type="entry name" value="ZINC FINGER TRAF-TYPE-CONTAINING PROTEIN 1"/>
    <property type="match status" value="1"/>
</dbReference>
<dbReference type="PANTHER" id="PTHR23059">
    <property type="entry name" value="CYSTEINE AND HISTIDINE-RICH PROTEIN 1"/>
    <property type="match status" value="1"/>
</dbReference>
<dbReference type="InterPro" id="IPR039338">
    <property type="entry name" value="ZFTRAF1"/>
</dbReference>
<protein>
    <submittedName>
        <fullName evidence="12">Cysteine and histidine-rich protein 1</fullName>
    </submittedName>
</protein>
<evidence type="ECO:0000259" key="9">
    <source>
        <dbReference type="PROSITE" id="PS50056"/>
    </source>
</evidence>
<feature type="compositionally biased region" description="Polar residues" evidence="6">
    <location>
        <begin position="1"/>
        <end position="20"/>
    </location>
</feature>
<evidence type="ECO:0000256" key="7">
    <source>
        <dbReference type="SAM" id="Phobius"/>
    </source>
</evidence>
<feature type="zinc finger region" description="TRAF-type" evidence="5">
    <location>
        <begin position="325"/>
        <end position="359"/>
    </location>
</feature>
<dbReference type="InterPro" id="IPR001841">
    <property type="entry name" value="Znf_RING"/>
</dbReference>
<dbReference type="CDD" id="cd16505">
    <property type="entry name" value="RING-HC_CYHR1"/>
    <property type="match status" value="1"/>
</dbReference>
<feature type="domain" description="TRAF-type" evidence="11">
    <location>
        <begin position="325"/>
        <end position="359"/>
    </location>
</feature>
<dbReference type="Pfam" id="PF00102">
    <property type="entry name" value="Y_phosphatase"/>
    <property type="match status" value="2"/>
</dbReference>
<dbReference type="SUPFAM" id="SSF49599">
    <property type="entry name" value="TRAF domain-like"/>
    <property type="match status" value="1"/>
</dbReference>
<feature type="domain" description="Tyrosine specific protein phosphatases" evidence="9">
    <location>
        <begin position="911"/>
        <end position="952"/>
    </location>
</feature>
<evidence type="ECO:0000256" key="5">
    <source>
        <dbReference type="PROSITE-ProRule" id="PRU00207"/>
    </source>
</evidence>
<evidence type="ECO:0000259" key="11">
    <source>
        <dbReference type="PROSITE" id="PS50145"/>
    </source>
</evidence>
<reference evidence="12 13" key="2">
    <citation type="journal article" date="2022" name="Mol. Biol. Evol.">
        <title>Comparative Genomics Reveals Insights into the Divergent Evolution of Astigmatic Mites and Household Pest Adaptations.</title>
        <authorList>
            <person name="Xiong Q."/>
            <person name="Wan A.T."/>
            <person name="Liu X."/>
            <person name="Fung C.S."/>
            <person name="Xiao X."/>
            <person name="Malainual N."/>
            <person name="Hou J."/>
            <person name="Wang L."/>
            <person name="Wang M."/>
            <person name="Yang K.Y."/>
            <person name="Cui Y."/>
            <person name="Leung E.L."/>
            <person name="Nong W."/>
            <person name="Shin S.K."/>
            <person name="Au S.W."/>
            <person name="Jeong K.Y."/>
            <person name="Chew F.T."/>
            <person name="Hui J.H."/>
            <person name="Leung T.F."/>
            <person name="Tungtrongchitr A."/>
            <person name="Zhong N."/>
            <person name="Liu Z."/>
            <person name="Tsui S.K."/>
        </authorList>
    </citation>
    <scope>NUCLEOTIDE SEQUENCE [LARGE SCALE GENOMIC DNA]</scope>
    <source>
        <strain evidence="12">Derp</strain>
    </source>
</reference>
<feature type="compositionally biased region" description="Low complexity" evidence="6">
    <location>
        <begin position="21"/>
        <end position="54"/>
    </location>
</feature>
<evidence type="ECO:0000259" key="10">
    <source>
        <dbReference type="PROSITE" id="PS50089"/>
    </source>
</evidence>
<sequence length="1134" mass="129931">MSTEVLNSNPATANTVSTVDNNGSSNTSANNSSNTGQIGESTSSSLSASTASTSNILTPPPQQQTSTSMMGAPTSVVVTVSTQQQQQHAQQGPSTSSQSTSSLVAGPSSQPSYVGIINETPGTSSSSMQYLTETASYLHSMISQGQPQTSHHLMHQIQSSSSSSSPIASSSGSQSLATETGVVPQNIHHLIKRPFESSMDSKLLNADGSCSSLSSSKRSKISSSSMSPPPSKLLDADGLTMRQKLEQRLNGILCCAVCLDLPRSSVYQCSNGHLMCAGCFTHVLADARLRDESPTCPSCRVSISKESCSRNLAVEKAVSELPGECRFCQRELPRSMLEKHMTEICEERIVPCSFSNIGCPWNGPFHEAAYHANDCSHPNKSAREVLGHLENEERRRREQRRVHETLFTLLSYEKIAFHDIQFRPYRTDEYIHKLFYETSRFTAFNLQWVVKARVNDDQRDPTQSCQRHLSFQLCLKSKINNAMTIHYMLLKGPYGETKVLPMIYKFDFSESQTESNYNCINLVSTNADSNRLLAARMINFRLIMFQATFIVIVLIIVLMFWIIHDLHRIKKFGNNHRHHHHHHLLQQSKTNISSSEIAHHHHHYQPIESLELGQMQHTNNTSSSSHNFISYVNNSNAKESIETGNGNSKSDDRHNIKTVSTLDKQTKLRSFLMTINNHYDRYDFDDNEDDFFDLNQNSTKLKTNRPLPIHKFFAVYQSLSKDSDFGFSNEFAELEQKSHNDLYTKLPLVDCNRNPEMNIKNRFQNVLPYKHTLVKLSDGHDGYINASFIAGHNGPHEYIATLAPWNQDSIRNFYRLILEYHVVIIVNLVEFESIAYLPKWINDEPKRIKLTDDQPMLIVRLVEEKQFDQYVIRHIQLMFESADDQIIHEAYQFHFTGWKDFAVPEQELPILLFIQKVRHYFEKYCSSSSTPIIVHCRAGIGRTGTYIAIDHLWQQLTEKFLQPEFHRQKLWLQSLQWNELRYLHRQQLQNRFTRNEIGSHTLPTRSIGQWMPNKLETLTQIFHSTTATLGRRFHNRKMAYNIDDNDHIDPIKQDTQAIHLLSKVPYMIDIYGIVYRMRSDRRGMVQTDSQYAYIHRCVYYILKNFLCLQLKDHHQQQQQQQTNQITNESNKQIF</sequence>
<dbReference type="PROSITE" id="PS50056">
    <property type="entry name" value="TYR_PHOSPHATASE_2"/>
    <property type="match status" value="1"/>
</dbReference>